<evidence type="ECO:0000256" key="1">
    <source>
        <dbReference type="ARBA" id="ARBA00010062"/>
    </source>
</evidence>
<keyword evidence="2" id="KW-0732">Signal</keyword>
<gene>
    <name evidence="4" type="ORF">GJ688_05200</name>
</gene>
<dbReference type="Gene3D" id="3.40.50.2300">
    <property type="match status" value="2"/>
</dbReference>
<evidence type="ECO:0000256" key="2">
    <source>
        <dbReference type="ARBA" id="ARBA00022729"/>
    </source>
</evidence>
<dbReference type="EMBL" id="WNKU01000004">
    <property type="protein sequence ID" value="MTV48378.1"/>
    <property type="molecule type" value="Genomic_DNA"/>
</dbReference>
<reference evidence="4 5" key="1">
    <citation type="submission" date="2019-11" db="EMBL/GenBank/DDBJ databases">
        <title>Whole-genome sequence of a the green, strictly anaerobic photosynthetic bacterium Heliobacillus mobilis DSM 6151.</title>
        <authorList>
            <person name="Kyndt J.A."/>
            <person name="Meyer T.E."/>
        </authorList>
    </citation>
    <scope>NUCLEOTIDE SEQUENCE [LARGE SCALE GENOMIC DNA]</scope>
    <source>
        <strain evidence="4 5">DSM 6151</strain>
    </source>
</reference>
<name>A0A6I3SHR5_HELMO</name>
<dbReference type="Proteomes" id="UP000430670">
    <property type="component" value="Unassembled WGS sequence"/>
</dbReference>
<evidence type="ECO:0000313" key="4">
    <source>
        <dbReference type="EMBL" id="MTV48378.1"/>
    </source>
</evidence>
<evidence type="ECO:0000259" key="3">
    <source>
        <dbReference type="Pfam" id="PF13458"/>
    </source>
</evidence>
<protein>
    <submittedName>
        <fullName evidence="4">ABC transporter substrate-binding protein</fullName>
    </submittedName>
</protein>
<dbReference type="SUPFAM" id="SSF53822">
    <property type="entry name" value="Periplasmic binding protein-like I"/>
    <property type="match status" value="1"/>
</dbReference>
<organism evidence="4 5">
    <name type="scientific">Heliobacterium mobile</name>
    <name type="common">Heliobacillus mobilis</name>
    <dbReference type="NCBI Taxonomy" id="28064"/>
    <lineage>
        <taxon>Bacteria</taxon>
        <taxon>Bacillati</taxon>
        <taxon>Bacillota</taxon>
        <taxon>Clostridia</taxon>
        <taxon>Eubacteriales</taxon>
        <taxon>Heliobacteriaceae</taxon>
        <taxon>Heliobacterium</taxon>
    </lineage>
</organism>
<dbReference type="OrthoDB" id="9783240at2"/>
<dbReference type="InterPro" id="IPR028082">
    <property type="entry name" value="Peripla_BP_I"/>
</dbReference>
<comment type="similarity">
    <text evidence="1">Belongs to the leucine-binding protein family.</text>
</comment>
<dbReference type="InterPro" id="IPR051010">
    <property type="entry name" value="BCAA_transport"/>
</dbReference>
<dbReference type="InterPro" id="IPR028081">
    <property type="entry name" value="Leu-bd"/>
</dbReference>
<comment type="caution">
    <text evidence="4">The sequence shown here is derived from an EMBL/GenBank/DDBJ whole genome shotgun (WGS) entry which is preliminary data.</text>
</comment>
<feature type="domain" description="Leucine-binding protein" evidence="3">
    <location>
        <begin position="6"/>
        <end position="184"/>
    </location>
</feature>
<proteinExistence type="inferred from homology"/>
<dbReference type="PANTHER" id="PTHR30483:SF6">
    <property type="entry name" value="PERIPLASMIC BINDING PROTEIN OF ABC TRANSPORTER FOR NATURAL AMINO ACIDS"/>
    <property type="match status" value="1"/>
</dbReference>
<sequence>MFFRENYTAGGGVIVADEKFISADQDFSVVLAKIQESKPDIIYLPAYYEPVAEIVKQARLLKMTTPFIGSNGWDSPRLVELAGKENVNNCFFTNHFIPDDPDPAVQSFVNAYRARYNQTPDTLAALGYDSLKIIADAIKRANSDDPITIKDAIASTRDFRGITGKLSFNEYHNPSKEIVSIEFKDGKQSFNSKITAK</sequence>
<keyword evidence="5" id="KW-1185">Reference proteome</keyword>
<dbReference type="AlphaFoldDB" id="A0A6I3SHR5"/>
<dbReference type="Pfam" id="PF13458">
    <property type="entry name" value="Peripla_BP_6"/>
    <property type="match status" value="1"/>
</dbReference>
<accession>A0A6I3SHR5</accession>
<dbReference type="PANTHER" id="PTHR30483">
    <property type="entry name" value="LEUCINE-SPECIFIC-BINDING PROTEIN"/>
    <property type="match status" value="1"/>
</dbReference>
<evidence type="ECO:0000313" key="5">
    <source>
        <dbReference type="Proteomes" id="UP000430670"/>
    </source>
</evidence>